<keyword evidence="3 6" id="KW-0238">DNA-binding</keyword>
<dbReference type="CDD" id="cd06291">
    <property type="entry name" value="PBP1_Qymf-like"/>
    <property type="match status" value="1"/>
</dbReference>
<keyword evidence="4" id="KW-0804">Transcription</keyword>
<dbReference type="PROSITE" id="PS00356">
    <property type="entry name" value="HTH_LACI_1"/>
    <property type="match status" value="1"/>
</dbReference>
<dbReference type="EMBL" id="CP159510">
    <property type="protein sequence ID" value="XCJ17737.1"/>
    <property type="molecule type" value="Genomic_DNA"/>
</dbReference>
<dbReference type="PANTHER" id="PTHR30146:SF95">
    <property type="entry name" value="RIBOSE OPERON REPRESSOR"/>
    <property type="match status" value="1"/>
</dbReference>
<keyword evidence="1" id="KW-0678">Repressor</keyword>
<dbReference type="Pfam" id="PF00356">
    <property type="entry name" value="LacI"/>
    <property type="match status" value="1"/>
</dbReference>
<dbReference type="AlphaFoldDB" id="A0AAU8IHS3"/>
<dbReference type="InterPro" id="IPR000843">
    <property type="entry name" value="HTH_LacI"/>
</dbReference>
<protein>
    <submittedName>
        <fullName evidence="6">LacI family DNA-binding transcriptional regulator</fullName>
    </submittedName>
</protein>
<dbReference type="InterPro" id="IPR046335">
    <property type="entry name" value="LacI/GalR-like_sensor"/>
</dbReference>
<dbReference type="InterPro" id="IPR010982">
    <property type="entry name" value="Lambda_DNA-bd_dom_sf"/>
</dbReference>
<dbReference type="SUPFAM" id="SSF53822">
    <property type="entry name" value="Periplasmic binding protein-like I"/>
    <property type="match status" value="1"/>
</dbReference>
<evidence type="ECO:0000256" key="4">
    <source>
        <dbReference type="ARBA" id="ARBA00023163"/>
    </source>
</evidence>
<evidence type="ECO:0000313" key="6">
    <source>
        <dbReference type="EMBL" id="XCJ17737.1"/>
    </source>
</evidence>
<organism evidence="6">
    <name type="scientific">Sporolactobacillus sp. Y61</name>
    <dbReference type="NCBI Taxonomy" id="3160863"/>
    <lineage>
        <taxon>Bacteria</taxon>
        <taxon>Bacillati</taxon>
        <taxon>Bacillota</taxon>
        <taxon>Bacilli</taxon>
        <taxon>Bacillales</taxon>
        <taxon>Sporolactobacillaceae</taxon>
        <taxon>Sporolactobacillus</taxon>
    </lineage>
</organism>
<accession>A0AAU8IHS3</accession>
<dbReference type="GO" id="GO:0000976">
    <property type="term" value="F:transcription cis-regulatory region binding"/>
    <property type="evidence" value="ECO:0007669"/>
    <property type="project" value="TreeGrafter"/>
</dbReference>
<feature type="domain" description="HTH lacI-type" evidence="5">
    <location>
        <begin position="3"/>
        <end position="57"/>
    </location>
</feature>
<evidence type="ECO:0000256" key="3">
    <source>
        <dbReference type="ARBA" id="ARBA00023125"/>
    </source>
</evidence>
<dbReference type="PROSITE" id="PS50932">
    <property type="entry name" value="HTH_LACI_2"/>
    <property type="match status" value="1"/>
</dbReference>
<dbReference type="InterPro" id="IPR028082">
    <property type="entry name" value="Peripla_BP_I"/>
</dbReference>
<dbReference type="Gene3D" id="3.40.50.2300">
    <property type="match status" value="2"/>
</dbReference>
<evidence type="ECO:0000259" key="5">
    <source>
        <dbReference type="PROSITE" id="PS50932"/>
    </source>
</evidence>
<dbReference type="SUPFAM" id="SSF47413">
    <property type="entry name" value="lambda repressor-like DNA-binding domains"/>
    <property type="match status" value="1"/>
</dbReference>
<dbReference type="PANTHER" id="PTHR30146">
    <property type="entry name" value="LACI-RELATED TRANSCRIPTIONAL REPRESSOR"/>
    <property type="match status" value="1"/>
</dbReference>
<name>A0AAU8IHS3_9BACL</name>
<proteinExistence type="predicted"/>
<dbReference type="Pfam" id="PF13377">
    <property type="entry name" value="Peripla_BP_3"/>
    <property type="match status" value="1"/>
</dbReference>
<evidence type="ECO:0000256" key="1">
    <source>
        <dbReference type="ARBA" id="ARBA00022491"/>
    </source>
</evidence>
<keyword evidence="2" id="KW-0805">Transcription regulation</keyword>
<reference evidence="6" key="1">
    <citation type="submission" date="2024-06" db="EMBL/GenBank/DDBJ databases">
        <authorList>
            <person name="Fan A."/>
            <person name="Zhang F.Y."/>
            <person name="Zhang L."/>
        </authorList>
    </citation>
    <scope>NUCLEOTIDE SEQUENCE</scope>
    <source>
        <strain evidence="6">Y61</strain>
    </source>
</reference>
<evidence type="ECO:0000256" key="2">
    <source>
        <dbReference type="ARBA" id="ARBA00023015"/>
    </source>
</evidence>
<dbReference type="CDD" id="cd01392">
    <property type="entry name" value="HTH_LacI"/>
    <property type="match status" value="1"/>
</dbReference>
<dbReference type="RefSeq" id="WP_353948857.1">
    <property type="nucleotide sequence ID" value="NZ_CP159510.1"/>
</dbReference>
<sequence length="326" mass="36646">MKPKLQDVAKLADVSPTTVSRVINNYGHISDKTRRRVREAMEQLNYSPNSLARSLQGKYSNLIGLIFFDISHPFFGELVSRLENILFERGYKTILCNSANNPNKEREYLKLLAANQVDGIIAGAHNTNISEYQEYDLPIISFDRYLSKNIPIVSSDNLEGGQLAAKALYESGVRRPAIISGVSQENSPTNNRTTGFKGIFSTHGITSDVFELPFETLPSLKYERILTILDRYHNDGIFCSDDLTAIQVHEGARQLGIDVPGALKIIGYDGTKVIQNYYPELTTIVQPLDDISHLLVELLLSKIKDPEYQMKKEYTLPVRLYKGITA</sequence>
<gene>
    <name evidence="6" type="ORF">ABNN70_04455</name>
</gene>
<dbReference type="GO" id="GO:0003700">
    <property type="term" value="F:DNA-binding transcription factor activity"/>
    <property type="evidence" value="ECO:0007669"/>
    <property type="project" value="TreeGrafter"/>
</dbReference>
<dbReference type="Gene3D" id="1.10.260.40">
    <property type="entry name" value="lambda repressor-like DNA-binding domains"/>
    <property type="match status" value="1"/>
</dbReference>
<dbReference type="SMART" id="SM00354">
    <property type="entry name" value="HTH_LACI"/>
    <property type="match status" value="1"/>
</dbReference>